<comment type="caution">
    <text evidence="2">The sequence shown here is derived from an EMBL/GenBank/DDBJ whole genome shotgun (WGS) entry which is preliminary data.</text>
</comment>
<protein>
    <submittedName>
        <fullName evidence="2">Uncharacterized protein</fullName>
    </submittedName>
</protein>
<evidence type="ECO:0000256" key="1">
    <source>
        <dbReference type="SAM" id="MobiDB-lite"/>
    </source>
</evidence>
<evidence type="ECO:0000313" key="3">
    <source>
        <dbReference type="Proteomes" id="UP001589844"/>
    </source>
</evidence>
<dbReference type="EMBL" id="JBHLXJ010000009">
    <property type="protein sequence ID" value="MFC0349880.1"/>
    <property type="molecule type" value="Genomic_DNA"/>
</dbReference>
<gene>
    <name evidence="2" type="ORF">ACFFJH_08680</name>
</gene>
<name>A0ABV6IDH7_9BURK</name>
<sequence length="144" mass="16702">MNFLQKLFAVAKFSTGEVAIKRTPEMQLALNRIEARKQKQQKEAAERQRRERLFKSREQLANENRNTSSNSVSNSDLHLRQLEKKGRHQHTDRLEADSGMMANSKMDLWLNTIAPQEAPDTIAPHLRIPDTVFNIESNKFETKE</sequence>
<reference evidence="2 3" key="1">
    <citation type="submission" date="2024-09" db="EMBL/GenBank/DDBJ databases">
        <authorList>
            <person name="Sun Q."/>
            <person name="Mori K."/>
        </authorList>
    </citation>
    <scope>NUCLEOTIDE SEQUENCE [LARGE SCALE GENOMIC DNA]</scope>
    <source>
        <strain evidence="2 3">CCM 8677</strain>
    </source>
</reference>
<accession>A0ABV6IDH7</accession>
<evidence type="ECO:0000313" key="2">
    <source>
        <dbReference type="EMBL" id="MFC0349880.1"/>
    </source>
</evidence>
<feature type="compositionally biased region" description="Basic and acidic residues" evidence="1">
    <location>
        <begin position="77"/>
        <end position="96"/>
    </location>
</feature>
<proteinExistence type="predicted"/>
<keyword evidence="3" id="KW-1185">Reference proteome</keyword>
<organism evidence="2 3">
    <name type="scientific">Undibacterium danionis</name>
    <dbReference type="NCBI Taxonomy" id="1812100"/>
    <lineage>
        <taxon>Bacteria</taxon>
        <taxon>Pseudomonadati</taxon>
        <taxon>Pseudomonadota</taxon>
        <taxon>Betaproteobacteria</taxon>
        <taxon>Burkholderiales</taxon>
        <taxon>Oxalobacteraceae</taxon>
        <taxon>Undibacterium</taxon>
    </lineage>
</organism>
<feature type="compositionally biased region" description="Low complexity" evidence="1">
    <location>
        <begin position="62"/>
        <end position="75"/>
    </location>
</feature>
<feature type="compositionally biased region" description="Basic and acidic residues" evidence="1">
    <location>
        <begin position="35"/>
        <end position="60"/>
    </location>
</feature>
<feature type="region of interest" description="Disordered" evidence="1">
    <location>
        <begin position="35"/>
        <end position="99"/>
    </location>
</feature>
<dbReference type="Proteomes" id="UP001589844">
    <property type="component" value="Unassembled WGS sequence"/>
</dbReference>
<dbReference type="RefSeq" id="WP_390211712.1">
    <property type="nucleotide sequence ID" value="NZ_JBHLXJ010000009.1"/>
</dbReference>